<name>A0A5C5GCY8_9RHOB</name>
<sequence length="251" mass="27045">MSTDEGSVWPEGYALVTLDETDSTMAEARRRATGLEGPTWILAHRQTAGHGRRGRAWSGGEGNLFATLLYNPACSPAEAARRSFMAANALFETLAIYTNRDALALKWPNDVLLNEGKVAGILLESSGAGPFVDWLTVGIGVNLAEAPPTDQEMSAKPVSLVGQGGQSVTPEEFLTVLATNFATQESILERLGFARVREEWLQRATRVGEVITARTGTAEYRGVFETVDEEGNLVLATTEGPRVIPAADVYF</sequence>
<dbReference type="GO" id="GO:0004077">
    <property type="term" value="F:biotin--[biotin carboxyl-carrier protein] ligase activity"/>
    <property type="evidence" value="ECO:0007669"/>
    <property type="project" value="UniProtKB-EC"/>
</dbReference>
<accession>A0A5C5GCY8</accession>
<dbReference type="EMBL" id="VFFF01000001">
    <property type="protein sequence ID" value="TNY32672.1"/>
    <property type="molecule type" value="Genomic_DNA"/>
</dbReference>
<comment type="caution">
    <text evidence="6">The sequence shown here is derived from an EMBL/GenBank/DDBJ whole genome shotgun (WGS) entry which is preliminary data.</text>
</comment>
<dbReference type="OrthoDB" id="9807064at2"/>
<dbReference type="SUPFAM" id="SSF55681">
    <property type="entry name" value="Class II aaRS and biotin synthetases"/>
    <property type="match status" value="1"/>
</dbReference>
<evidence type="ECO:0000256" key="3">
    <source>
        <dbReference type="ARBA" id="ARBA00024227"/>
    </source>
</evidence>
<dbReference type="PANTHER" id="PTHR12835">
    <property type="entry name" value="BIOTIN PROTEIN LIGASE"/>
    <property type="match status" value="1"/>
</dbReference>
<keyword evidence="7" id="KW-1185">Reference proteome</keyword>
<comment type="catalytic activity">
    <reaction evidence="4">
        <text>biotin + L-lysyl-[protein] + ATP = N(6)-biotinyl-L-lysyl-[protein] + AMP + diphosphate + H(+)</text>
        <dbReference type="Rhea" id="RHEA:11756"/>
        <dbReference type="Rhea" id="RHEA-COMP:9752"/>
        <dbReference type="Rhea" id="RHEA-COMP:10505"/>
        <dbReference type="ChEBI" id="CHEBI:15378"/>
        <dbReference type="ChEBI" id="CHEBI:29969"/>
        <dbReference type="ChEBI" id="CHEBI:30616"/>
        <dbReference type="ChEBI" id="CHEBI:33019"/>
        <dbReference type="ChEBI" id="CHEBI:57586"/>
        <dbReference type="ChEBI" id="CHEBI:83144"/>
        <dbReference type="ChEBI" id="CHEBI:456215"/>
        <dbReference type="EC" id="6.3.4.15"/>
    </reaction>
</comment>
<evidence type="ECO:0000256" key="1">
    <source>
        <dbReference type="ARBA" id="ARBA00022598"/>
    </source>
</evidence>
<dbReference type="Pfam" id="PF03099">
    <property type="entry name" value="BPL_LplA_LipB"/>
    <property type="match status" value="1"/>
</dbReference>
<evidence type="ECO:0000259" key="5">
    <source>
        <dbReference type="PROSITE" id="PS51733"/>
    </source>
</evidence>
<keyword evidence="2" id="KW-0092">Biotin</keyword>
<evidence type="ECO:0000313" key="6">
    <source>
        <dbReference type="EMBL" id="TNY32672.1"/>
    </source>
</evidence>
<dbReference type="PROSITE" id="PS51733">
    <property type="entry name" value="BPL_LPL_CATALYTIC"/>
    <property type="match status" value="1"/>
</dbReference>
<dbReference type="Proteomes" id="UP000314011">
    <property type="component" value="Unassembled WGS sequence"/>
</dbReference>
<reference evidence="6 7" key="1">
    <citation type="submission" date="2019-06" db="EMBL/GenBank/DDBJ databases">
        <title>Genome of new Rhodobacteraceae sp. SM1903.</title>
        <authorList>
            <person name="Ren X."/>
        </authorList>
    </citation>
    <scope>NUCLEOTIDE SEQUENCE [LARGE SCALE GENOMIC DNA]</scope>
    <source>
        <strain evidence="6 7">SM1903</strain>
    </source>
</reference>
<dbReference type="InterPro" id="IPR003142">
    <property type="entry name" value="BPL_C"/>
</dbReference>
<proteinExistence type="predicted"/>
<feature type="domain" description="BPL/LPL catalytic" evidence="5">
    <location>
        <begin position="1"/>
        <end position="189"/>
    </location>
</feature>
<dbReference type="InterPro" id="IPR004143">
    <property type="entry name" value="BPL_LPL_catalytic"/>
</dbReference>
<dbReference type="InterPro" id="IPR045864">
    <property type="entry name" value="aa-tRNA-synth_II/BPL/LPL"/>
</dbReference>
<dbReference type="RefSeq" id="WP_140193352.1">
    <property type="nucleotide sequence ID" value="NZ_CP065915.1"/>
</dbReference>
<evidence type="ECO:0000313" key="7">
    <source>
        <dbReference type="Proteomes" id="UP000314011"/>
    </source>
</evidence>
<dbReference type="Pfam" id="PF02237">
    <property type="entry name" value="BPL_C"/>
    <property type="match status" value="1"/>
</dbReference>
<organism evidence="6 7">
    <name type="scientific">Pelagovum pacificum</name>
    <dbReference type="NCBI Taxonomy" id="2588711"/>
    <lineage>
        <taxon>Bacteria</taxon>
        <taxon>Pseudomonadati</taxon>
        <taxon>Pseudomonadota</taxon>
        <taxon>Alphaproteobacteria</taxon>
        <taxon>Rhodobacterales</taxon>
        <taxon>Paracoccaceae</taxon>
        <taxon>Pelagovum</taxon>
    </lineage>
</organism>
<protein>
    <recommendedName>
        <fullName evidence="3">biotin--[biotin carboxyl-carrier protein] ligase</fullName>
        <ecNumber evidence="3">6.3.4.15</ecNumber>
    </recommendedName>
</protein>
<evidence type="ECO:0000256" key="4">
    <source>
        <dbReference type="ARBA" id="ARBA00047846"/>
    </source>
</evidence>
<dbReference type="Gene3D" id="3.30.930.10">
    <property type="entry name" value="Bira Bifunctional Protein, Domain 2"/>
    <property type="match status" value="1"/>
</dbReference>
<dbReference type="InterPro" id="IPR004408">
    <property type="entry name" value="Biotin_CoA_COase_ligase"/>
</dbReference>
<keyword evidence="1 6" id="KW-0436">Ligase</keyword>
<dbReference type="PANTHER" id="PTHR12835:SF5">
    <property type="entry name" value="BIOTIN--PROTEIN LIGASE"/>
    <property type="match status" value="1"/>
</dbReference>
<dbReference type="NCBIfam" id="TIGR00121">
    <property type="entry name" value="birA_ligase"/>
    <property type="match status" value="1"/>
</dbReference>
<evidence type="ECO:0000256" key="2">
    <source>
        <dbReference type="ARBA" id="ARBA00023267"/>
    </source>
</evidence>
<dbReference type="GO" id="GO:0005737">
    <property type="term" value="C:cytoplasm"/>
    <property type="evidence" value="ECO:0007669"/>
    <property type="project" value="TreeGrafter"/>
</dbReference>
<dbReference type="CDD" id="cd16442">
    <property type="entry name" value="BPL"/>
    <property type="match status" value="1"/>
</dbReference>
<dbReference type="AlphaFoldDB" id="A0A5C5GCY8"/>
<dbReference type="EC" id="6.3.4.15" evidence="3"/>
<gene>
    <name evidence="6" type="ORF">FHY64_05155</name>
</gene>